<dbReference type="Proteomes" id="UP000032142">
    <property type="component" value="Unassembled WGS sequence"/>
</dbReference>
<organism evidence="1 2">
    <name type="scientific">Gossypium arboreum</name>
    <name type="common">Tree cotton</name>
    <name type="synonym">Gossypium nanking</name>
    <dbReference type="NCBI Taxonomy" id="29729"/>
    <lineage>
        <taxon>Eukaryota</taxon>
        <taxon>Viridiplantae</taxon>
        <taxon>Streptophyta</taxon>
        <taxon>Embryophyta</taxon>
        <taxon>Tracheophyta</taxon>
        <taxon>Spermatophyta</taxon>
        <taxon>Magnoliopsida</taxon>
        <taxon>eudicotyledons</taxon>
        <taxon>Gunneridae</taxon>
        <taxon>Pentapetalae</taxon>
        <taxon>rosids</taxon>
        <taxon>malvids</taxon>
        <taxon>Malvales</taxon>
        <taxon>Malvaceae</taxon>
        <taxon>Malvoideae</taxon>
        <taxon>Gossypium</taxon>
    </lineage>
</organism>
<reference evidence="2" key="1">
    <citation type="submission" date="2014-09" db="EMBL/GenBank/DDBJ databases">
        <authorList>
            <person name="Mudge J."/>
            <person name="Ramaraj T."/>
            <person name="Lindquist I.E."/>
            <person name="Bharti A.K."/>
            <person name="Sundararajan A."/>
            <person name="Cameron C.T."/>
            <person name="Woodward J.E."/>
            <person name="May G.D."/>
            <person name="Brubaker C."/>
            <person name="Broadhvest J."/>
            <person name="Wilkins T.A."/>
        </authorList>
    </citation>
    <scope>NUCLEOTIDE SEQUENCE</scope>
    <source>
        <strain evidence="2">cv. AKA8401</strain>
    </source>
</reference>
<dbReference type="AlphaFoldDB" id="A0A0B0PBK5"/>
<gene>
    <name evidence="1" type="ORF">F383_26110</name>
</gene>
<proteinExistence type="predicted"/>
<accession>A0A0B0PBK5</accession>
<protein>
    <submittedName>
        <fullName evidence="1">Uncharacterized protein</fullName>
    </submittedName>
</protein>
<name>A0A0B0PBK5_GOSAR</name>
<dbReference type="EMBL" id="KN416383">
    <property type="protein sequence ID" value="KHG20686.1"/>
    <property type="molecule type" value="Genomic_DNA"/>
</dbReference>
<keyword evidence="2" id="KW-1185">Reference proteome</keyword>
<evidence type="ECO:0000313" key="1">
    <source>
        <dbReference type="EMBL" id="KHG20686.1"/>
    </source>
</evidence>
<sequence length="44" mass="5515">MRYFVYRYCYYYFYCYPHGVFRFRPMKHCILSPMCGLDPCIRPG</sequence>
<evidence type="ECO:0000313" key="2">
    <source>
        <dbReference type="Proteomes" id="UP000032142"/>
    </source>
</evidence>